<dbReference type="PANTHER" id="PTHR18964:SF169">
    <property type="entry name" value="N-ACETYLMANNOSAMINE KINASE"/>
    <property type="match status" value="1"/>
</dbReference>
<dbReference type="GO" id="GO:0019262">
    <property type="term" value="P:N-acetylneuraminate catabolic process"/>
    <property type="evidence" value="ECO:0007669"/>
    <property type="project" value="TreeGrafter"/>
</dbReference>
<keyword evidence="2" id="KW-1185">Reference proteome</keyword>
<dbReference type="Proteomes" id="UP000199382">
    <property type="component" value="Unassembled WGS sequence"/>
</dbReference>
<proteinExistence type="predicted"/>
<reference evidence="1 2" key="1">
    <citation type="submission" date="2016-10" db="EMBL/GenBank/DDBJ databases">
        <authorList>
            <person name="de Groot N.N."/>
        </authorList>
    </citation>
    <scope>NUCLEOTIDE SEQUENCE [LARGE SCALE GENOMIC DNA]</scope>
    <source>
        <strain evidence="1 2">DSM 25294</strain>
    </source>
</reference>
<keyword evidence="1" id="KW-0418">Kinase</keyword>
<dbReference type="OrthoDB" id="9810372at2"/>
<dbReference type="InterPro" id="IPR043129">
    <property type="entry name" value="ATPase_NBD"/>
</dbReference>
<dbReference type="RefSeq" id="WP_093151545.1">
    <property type="nucleotide sequence ID" value="NZ_FNEK01000008.1"/>
</dbReference>
<dbReference type="GO" id="GO:0009384">
    <property type="term" value="F:N-acylmannosamine kinase activity"/>
    <property type="evidence" value="ECO:0007669"/>
    <property type="project" value="TreeGrafter"/>
</dbReference>
<dbReference type="AlphaFoldDB" id="A0A1G8PAN4"/>
<protein>
    <submittedName>
        <fullName evidence="1">N-acetylmannosamine kinase</fullName>
    </submittedName>
</protein>
<dbReference type="EMBL" id="FNEK01000008">
    <property type="protein sequence ID" value="SDI89396.1"/>
    <property type="molecule type" value="Genomic_DNA"/>
</dbReference>
<dbReference type="STRING" id="571298.SAMN04488026_1008115"/>
<name>A0A1G8PAN4_9RHOB</name>
<organism evidence="1 2">
    <name type="scientific">Aliiruegeria lutimaris</name>
    <dbReference type="NCBI Taxonomy" id="571298"/>
    <lineage>
        <taxon>Bacteria</taxon>
        <taxon>Pseudomonadati</taxon>
        <taxon>Pseudomonadota</taxon>
        <taxon>Alphaproteobacteria</taxon>
        <taxon>Rhodobacterales</taxon>
        <taxon>Roseobacteraceae</taxon>
        <taxon>Aliiruegeria</taxon>
    </lineage>
</organism>
<dbReference type="InterPro" id="IPR000600">
    <property type="entry name" value="ROK"/>
</dbReference>
<dbReference type="PANTHER" id="PTHR18964">
    <property type="entry name" value="ROK (REPRESSOR, ORF, KINASE) FAMILY"/>
    <property type="match status" value="1"/>
</dbReference>
<gene>
    <name evidence="1" type="ORF">SAMN04488026_1008115</name>
</gene>
<sequence length="302" mass="30944">MPARDTLSGVALDLGGTKLAAARIAQGEVVARAQVATRGSASAAEQVRDMHALARKVGLDSSDRVGLAVAGRVDAGGIWRAVNTETLSNLDDVDLRQLASEVFARFVTVLNDAQAATLAEFHFGSGQGSAAMAYVTVSTGVGGGFVIGGVPVRSPNGLAGHIGFSTSRLATRRCGSGRMGTVESVAAGRAIAAEARRMGYPVDDARDVFDAWRAGGEWAGQIIDSSAAAVAGMCADLAAILGIDRVVLGGGIGLAEGYAERIRHHLDAEPPLFRPQLVGAELGQDGVLLGALVQPDRSESDT</sequence>
<dbReference type="Pfam" id="PF00480">
    <property type="entry name" value="ROK"/>
    <property type="match status" value="1"/>
</dbReference>
<dbReference type="SUPFAM" id="SSF53067">
    <property type="entry name" value="Actin-like ATPase domain"/>
    <property type="match status" value="1"/>
</dbReference>
<evidence type="ECO:0000313" key="1">
    <source>
        <dbReference type="EMBL" id="SDI89396.1"/>
    </source>
</evidence>
<accession>A0A1G8PAN4</accession>
<dbReference type="Gene3D" id="3.30.420.40">
    <property type="match status" value="2"/>
</dbReference>
<evidence type="ECO:0000313" key="2">
    <source>
        <dbReference type="Proteomes" id="UP000199382"/>
    </source>
</evidence>
<keyword evidence="1" id="KW-0808">Transferase</keyword>